<reference evidence="2" key="1">
    <citation type="submission" date="2019-08" db="EMBL/GenBank/DDBJ databases">
        <authorList>
            <person name="Zheng X."/>
        </authorList>
    </citation>
    <scope>NUCLEOTIDE SEQUENCE [LARGE SCALE GENOMIC DNA]</scope>
    <source>
        <strain evidence="2">FJAT-25496</strain>
    </source>
</reference>
<dbReference type="KEGG" id="bda:FSZ17_13355"/>
<gene>
    <name evidence="1" type="ORF">FSZ17_13355</name>
</gene>
<sequence length="74" mass="8531">MIKSYINMEFEMKSCFMPNISNSESLKVLDVTDSSVVIQMNNPDCRGVFPSDTFQYWIRKGSLIPMNDNQKKTS</sequence>
<keyword evidence="2" id="KW-1185">Reference proteome</keyword>
<organism evidence="1 2">
    <name type="scientific">Cytobacillus dafuensis</name>
    <name type="common">Bacillus dafuensis</name>
    <dbReference type="NCBI Taxonomy" id="1742359"/>
    <lineage>
        <taxon>Bacteria</taxon>
        <taxon>Bacillati</taxon>
        <taxon>Bacillota</taxon>
        <taxon>Bacilli</taxon>
        <taxon>Bacillales</taxon>
        <taxon>Bacillaceae</taxon>
        <taxon>Cytobacillus</taxon>
    </lineage>
</organism>
<name>A0A5B8Z5B6_CYTDA</name>
<dbReference type="Proteomes" id="UP000321555">
    <property type="component" value="Chromosome"/>
</dbReference>
<evidence type="ECO:0000313" key="1">
    <source>
        <dbReference type="EMBL" id="QED48141.1"/>
    </source>
</evidence>
<accession>A0A5B8Z5B6</accession>
<dbReference type="EMBL" id="CP042593">
    <property type="protein sequence ID" value="QED48141.1"/>
    <property type="molecule type" value="Genomic_DNA"/>
</dbReference>
<dbReference type="AlphaFoldDB" id="A0A5B8Z5B6"/>
<dbReference type="RefSeq" id="WP_057770829.1">
    <property type="nucleotide sequence ID" value="NZ_CP042593.1"/>
</dbReference>
<dbReference type="OrthoDB" id="2890343at2"/>
<evidence type="ECO:0000313" key="2">
    <source>
        <dbReference type="Proteomes" id="UP000321555"/>
    </source>
</evidence>
<protein>
    <submittedName>
        <fullName evidence="1">Uncharacterized protein</fullName>
    </submittedName>
</protein>
<proteinExistence type="predicted"/>